<dbReference type="InterPro" id="IPR003598">
    <property type="entry name" value="Ig_sub2"/>
</dbReference>
<dbReference type="InterPro" id="IPR007110">
    <property type="entry name" value="Ig-like_dom"/>
</dbReference>
<dbReference type="InterPro" id="IPR013783">
    <property type="entry name" value="Ig-like_fold"/>
</dbReference>
<evidence type="ECO:0000256" key="1">
    <source>
        <dbReference type="ARBA" id="ARBA00023319"/>
    </source>
</evidence>
<keyword evidence="2" id="KW-0472">Membrane</keyword>
<dbReference type="InParanoid" id="A0A6J2W736"/>
<dbReference type="Pfam" id="PF00047">
    <property type="entry name" value="ig"/>
    <property type="match status" value="1"/>
</dbReference>
<dbReference type="OrthoDB" id="8915525at2759"/>
<evidence type="ECO:0000313" key="5">
    <source>
        <dbReference type="RefSeq" id="XP_030641245.1"/>
    </source>
</evidence>
<reference evidence="5" key="1">
    <citation type="submission" date="2025-08" db="UniProtKB">
        <authorList>
            <consortium name="RefSeq"/>
        </authorList>
    </citation>
    <scope>IDENTIFICATION</scope>
</reference>
<keyword evidence="2" id="KW-0812">Transmembrane</keyword>
<dbReference type="PROSITE" id="PS50835">
    <property type="entry name" value="IG_LIKE"/>
    <property type="match status" value="1"/>
</dbReference>
<dbReference type="CDD" id="cd00096">
    <property type="entry name" value="Ig"/>
    <property type="match status" value="1"/>
</dbReference>
<dbReference type="GO" id="GO:0019815">
    <property type="term" value="C:B cell receptor complex"/>
    <property type="evidence" value="ECO:0007669"/>
    <property type="project" value="TreeGrafter"/>
</dbReference>
<dbReference type="InterPro" id="IPR013151">
    <property type="entry name" value="Immunoglobulin_dom"/>
</dbReference>
<evidence type="ECO:0000256" key="2">
    <source>
        <dbReference type="SAM" id="Phobius"/>
    </source>
</evidence>
<evidence type="ECO:0000259" key="3">
    <source>
        <dbReference type="PROSITE" id="PS50835"/>
    </source>
</evidence>
<keyword evidence="4" id="KW-1185">Reference proteome</keyword>
<dbReference type="GeneID" id="115821573"/>
<dbReference type="GO" id="GO:0030183">
    <property type="term" value="P:B cell differentiation"/>
    <property type="evidence" value="ECO:0007669"/>
    <property type="project" value="TreeGrafter"/>
</dbReference>
<dbReference type="SMART" id="SM00408">
    <property type="entry name" value="IGc2"/>
    <property type="match status" value="1"/>
</dbReference>
<accession>A0A6J2W736</accession>
<name>A0A6J2W736_CHACN</name>
<evidence type="ECO:0000313" key="4">
    <source>
        <dbReference type="Proteomes" id="UP000504632"/>
    </source>
</evidence>
<dbReference type="InterPro" id="IPR003599">
    <property type="entry name" value="Ig_sub"/>
</dbReference>
<feature type="transmembrane region" description="Helical" evidence="2">
    <location>
        <begin position="144"/>
        <end position="165"/>
    </location>
</feature>
<proteinExistence type="predicted"/>
<keyword evidence="2" id="KW-1133">Transmembrane helix</keyword>
<keyword evidence="1" id="KW-0393">Immunoglobulin domain</keyword>
<feature type="domain" description="Ig-like" evidence="3">
    <location>
        <begin position="23"/>
        <end position="118"/>
    </location>
</feature>
<protein>
    <submittedName>
        <fullName evidence="5">B-cell antigen receptor complex-associated protein alpha chain-like</fullName>
    </submittedName>
</protein>
<dbReference type="InterPro" id="IPR036179">
    <property type="entry name" value="Ig-like_dom_sf"/>
</dbReference>
<sequence>MDIQLSVLAVSELCDHKDILPEPDRPSVRLEVSQTATLECCYKGSGNFTVHWVKIVRVKNESTMSEVPDNTGERGKRMTQEVTCHTLTFKEVTLDHAGLYRCYFNNTRGSGSKREVYTHGTYLQVYKPIEKTFLDISDRTKNSIITAEGILLLLCAVIPGLTLICKKKRLNQLERRKDKEQENVYEGLNLEDCNTTYHEIQRSQVQGTYQDVGNTVTGDITLEKP</sequence>
<dbReference type="GO" id="GO:0050853">
    <property type="term" value="P:B cell receptor signaling pathway"/>
    <property type="evidence" value="ECO:0007669"/>
    <property type="project" value="TreeGrafter"/>
</dbReference>
<dbReference type="PANTHER" id="PTHR14334">
    <property type="entry name" value="B-CELL ANTIGEN RECEPTOR COMPLEX-ASSOCIATED PROTEIN"/>
    <property type="match status" value="1"/>
</dbReference>
<organism evidence="4 5">
    <name type="scientific">Chanos chanos</name>
    <name type="common">Milkfish</name>
    <name type="synonym">Mugil chanos</name>
    <dbReference type="NCBI Taxonomy" id="29144"/>
    <lineage>
        <taxon>Eukaryota</taxon>
        <taxon>Metazoa</taxon>
        <taxon>Chordata</taxon>
        <taxon>Craniata</taxon>
        <taxon>Vertebrata</taxon>
        <taxon>Euteleostomi</taxon>
        <taxon>Actinopterygii</taxon>
        <taxon>Neopterygii</taxon>
        <taxon>Teleostei</taxon>
        <taxon>Ostariophysi</taxon>
        <taxon>Gonorynchiformes</taxon>
        <taxon>Chanidae</taxon>
        <taxon>Chanos</taxon>
    </lineage>
</organism>
<dbReference type="AlphaFoldDB" id="A0A6J2W736"/>
<dbReference type="Gene3D" id="2.60.40.10">
    <property type="entry name" value="Immunoglobulins"/>
    <property type="match status" value="1"/>
</dbReference>
<dbReference type="SUPFAM" id="SSF48726">
    <property type="entry name" value="Immunoglobulin"/>
    <property type="match status" value="1"/>
</dbReference>
<dbReference type="RefSeq" id="XP_030641245.1">
    <property type="nucleotide sequence ID" value="XM_030785385.1"/>
</dbReference>
<gene>
    <name evidence="5" type="primary">LOC115821573</name>
</gene>
<dbReference type="PANTHER" id="PTHR14334:SF1">
    <property type="entry name" value="B-CELL ANTIGEN RECEPTOR COMPLEX-ASSOCIATED PROTEIN ALPHA CHAIN"/>
    <property type="match status" value="1"/>
</dbReference>
<dbReference type="GO" id="GO:0009897">
    <property type="term" value="C:external side of plasma membrane"/>
    <property type="evidence" value="ECO:0007669"/>
    <property type="project" value="TreeGrafter"/>
</dbReference>
<dbReference type="SMART" id="SM00409">
    <property type="entry name" value="IG"/>
    <property type="match status" value="1"/>
</dbReference>
<dbReference type="Proteomes" id="UP000504632">
    <property type="component" value="Chromosome 9"/>
</dbReference>